<dbReference type="EMBL" id="JARAYU010000018">
    <property type="protein sequence ID" value="MDX3705345.1"/>
    <property type="molecule type" value="Genomic_DNA"/>
</dbReference>
<evidence type="ECO:0000313" key="1">
    <source>
        <dbReference type="EMBL" id="MDX3705345.1"/>
    </source>
</evidence>
<name>A0ABU4NRU3_9ACTN</name>
<comment type="caution">
    <text evidence="1">The sequence shown here is derived from an EMBL/GenBank/DDBJ whole genome shotgun (WGS) entry which is preliminary data.</text>
</comment>
<reference evidence="1 2" key="1">
    <citation type="journal article" date="2023" name="Microb. Genom.">
        <title>Mesoterricola silvestris gen. nov., sp. nov., Mesoterricola sediminis sp. nov., Geothrix oryzae sp. nov., Geothrix edaphica sp. nov., Geothrix rubra sp. nov., and Geothrix limicola sp. nov., six novel members of Acidobacteriota isolated from soils.</title>
        <authorList>
            <person name="Weisberg A.J."/>
            <person name="Pearce E."/>
            <person name="Kramer C.G."/>
            <person name="Chang J.H."/>
            <person name="Clarke C.R."/>
        </authorList>
    </citation>
    <scope>NUCLEOTIDE SEQUENCE [LARGE SCALE GENOMIC DNA]</scope>
    <source>
        <strain evidence="1 2">ID09-01A</strain>
    </source>
</reference>
<sequence>MSSEPMSPARAQFLAECDEFEALGMKREEWRYIDQKLTALIQRQFEGDTSELTRQRISRLEALQACLCGDAYALAQEQPARPRLRA</sequence>
<dbReference type="RefSeq" id="WP_319063417.1">
    <property type="nucleotide sequence ID" value="NZ_JARAYT010000010.1"/>
</dbReference>
<organism evidence="1 2">
    <name type="scientific">Streptomyces europaeiscabiei</name>
    <dbReference type="NCBI Taxonomy" id="146819"/>
    <lineage>
        <taxon>Bacteria</taxon>
        <taxon>Bacillati</taxon>
        <taxon>Actinomycetota</taxon>
        <taxon>Actinomycetes</taxon>
        <taxon>Kitasatosporales</taxon>
        <taxon>Streptomycetaceae</taxon>
        <taxon>Streptomyces</taxon>
    </lineage>
</organism>
<accession>A0ABU4NRU3</accession>
<protein>
    <submittedName>
        <fullName evidence="1">Uncharacterized protein</fullName>
    </submittedName>
</protein>
<dbReference type="Proteomes" id="UP001271274">
    <property type="component" value="Unassembled WGS sequence"/>
</dbReference>
<gene>
    <name evidence="1" type="ORF">PV662_37495</name>
</gene>
<evidence type="ECO:0000313" key="2">
    <source>
        <dbReference type="Proteomes" id="UP001271274"/>
    </source>
</evidence>
<keyword evidence="2" id="KW-1185">Reference proteome</keyword>
<proteinExistence type="predicted"/>